<dbReference type="EMBL" id="HBGK01011051">
    <property type="protein sequence ID" value="CAD9276851.1"/>
    <property type="molecule type" value="Transcribed_RNA"/>
</dbReference>
<reference evidence="3" key="1">
    <citation type="submission" date="2021-01" db="EMBL/GenBank/DDBJ databases">
        <authorList>
            <person name="Corre E."/>
            <person name="Pelletier E."/>
            <person name="Niang G."/>
            <person name="Scheremetjew M."/>
            <person name="Finn R."/>
            <person name="Kale V."/>
            <person name="Holt S."/>
            <person name="Cochrane G."/>
            <person name="Meng A."/>
            <person name="Brown T."/>
            <person name="Cohen L."/>
        </authorList>
    </citation>
    <scope>NUCLEOTIDE SEQUENCE</scope>
    <source>
        <strain evidence="3">CCMP 410</strain>
    </source>
</reference>
<keyword evidence="2" id="KW-1133">Transmembrane helix</keyword>
<accession>A0A7S1Y4M9</accession>
<feature type="region of interest" description="Disordered" evidence="1">
    <location>
        <begin position="104"/>
        <end position="123"/>
    </location>
</feature>
<feature type="transmembrane region" description="Helical" evidence="2">
    <location>
        <begin position="175"/>
        <end position="193"/>
    </location>
</feature>
<feature type="compositionally biased region" description="Acidic residues" evidence="1">
    <location>
        <begin position="104"/>
        <end position="113"/>
    </location>
</feature>
<feature type="transmembrane region" description="Helical" evidence="2">
    <location>
        <begin position="199"/>
        <end position="227"/>
    </location>
</feature>
<evidence type="ECO:0000256" key="2">
    <source>
        <dbReference type="SAM" id="Phobius"/>
    </source>
</evidence>
<dbReference type="AlphaFoldDB" id="A0A7S1Y4M9"/>
<evidence type="ECO:0000256" key="1">
    <source>
        <dbReference type="SAM" id="MobiDB-lite"/>
    </source>
</evidence>
<keyword evidence="2" id="KW-0472">Membrane</keyword>
<evidence type="ECO:0000313" key="3">
    <source>
        <dbReference type="EMBL" id="CAD9276851.1"/>
    </source>
</evidence>
<name>A0A7S1Y4M9_9STRA</name>
<protein>
    <recommendedName>
        <fullName evidence="4">Transmembrane protein</fullName>
    </recommendedName>
</protein>
<sequence length="312" mass="33731">MKTPTAPIEPLESAERMSPEDMESAARAAAAQEQGTAMIREHLSSHLEQNPNSTYVTWVACLHPENATVAIDPRFYVPGNPWMTVFEEAKANELPTAHATLVVDGEDSDESSEADVTGQTASKPAATGGPLGMLIGGIILVAAVATTFGLELTALIVYLVSFAFAKTASALHKDLNVFTVLFFAIFFFVWKLLSFIDILLLFLSVIFSEIMAAICTIPTTLVGGCCAGQFWHQKIRKTCHLTRWATRAKFETWDPPRSIPLTASVPPPESAVQQVEAQEVYTQAGVVVHKSPPETTVVSIEDVKVDAKADAV</sequence>
<gene>
    <name evidence="3" type="ORF">GOCE00092_LOCUS5760</name>
</gene>
<proteinExistence type="predicted"/>
<feature type="transmembrane region" description="Helical" evidence="2">
    <location>
        <begin position="131"/>
        <end position="163"/>
    </location>
</feature>
<keyword evidence="2" id="KW-0812">Transmembrane</keyword>
<feature type="region of interest" description="Disordered" evidence="1">
    <location>
        <begin position="1"/>
        <end position="33"/>
    </location>
</feature>
<organism evidence="3">
    <name type="scientific">Grammatophora oceanica</name>
    <dbReference type="NCBI Taxonomy" id="210454"/>
    <lineage>
        <taxon>Eukaryota</taxon>
        <taxon>Sar</taxon>
        <taxon>Stramenopiles</taxon>
        <taxon>Ochrophyta</taxon>
        <taxon>Bacillariophyta</taxon>
        <taxon>Fragilariophyceae</taxon>
        <taxon>Fragilariophycidae</taxon>
        <taxon>Rhabdonematales</taxon>
        <taxon>Grammatophoraceae</taxon>
        <taxon>Grammatophora</taxon>
    </lineage>
</organism>
<evidence type="ECO:0008006" key="4">
    <source>
        <dbReference type="Google" id="ProtNLM"/>
    </source>
</evidence>